<name>A0A0E9X3N4_ANGAN</name>
<keyword evidence="1" id="KW-0472">Membrane</keyword>
<reference evidence="2" key="1">
    <citation type="submission" date="2014-11" db="EMBL/GenBank/DDBJ databases">
        <authorList>
            <person name="Amaro Gonzalez C."/>
        </authorList>
    </citation>
    <scope>NUCLEOTIDE SEQUENCE</scope>
</reference>
<evidence type="ECO:0000313" key="2">
    <source>
        <dbReference type="EMBL" id="JAH97204.1"/>
    </source>
</evidence>
<evidence type="ECO:0000256" key="1">
    <source>
        <dbReference type="SAM" id="Phobius"/>
    </source>
</evidence>
<accession>A0A0E9X3N4</accession>
<keyword evidence="1" id="KW-1133">Transmembrane helix</keyword>
<protein>
    <submittedName>
        <fullName evidence="2">Uncharacterized protein</fullName>
    </submittedName>
</protein>
<keyword evidence="1" id="KW-0812">Transmembrane</keyword>
<reference evidence="2" key="2">
    <citation type="journal article" date="2015" name="Fish Shellfish Immunol.">
        <title>Early steps in the European eel (Anguilla anguilla)-Vibrio vulnificus interaction in the gills: Role of the RtxA13 toxin.</title>
        <authorList>
            <person name="Callol A."/>
            <person name="Pajuelo D."/>
            <person name="Ebbesson L."/>
            <person name="Teles M."/>
            <person name="MacKenzie S."/>
            <person name="Amaro C."/>
        </authorList>
    </citation>
    <scope>NUCLEOTIDE SEQUENCE</scope>
</reference>
<organism evidence="2">
    <name type="scientific">Anguilla anguilla</name>
    <name type="common">European freshwater eel</name>
    <name type="synonym">Muraena anguilla</name>
    <dbReference type="NCBI Taxonomy" id="7936"/>
    <lineage>
        <taxon>Eukaryota</taxon>
        <taxon>Metazoa</taxon>
        <taxon>Chordata</taxon>
        <taxon>Craniata</taxon>
        <taxon>Vertebrata</taxon>
        <taxon>Euteleostomi</taxon>
        <taxon>Actinopterygii</taxon>
        <taxon>Neopterygii</taxon>
        <taxon>Teleostei</taxon>
        <taxon>Anguilliformes</taxon>
        <taxon>Anguillidae</taxon>
        <taxon>Anguilla</taxon>
    </lineage>
</organism>
<dbReference type="EMBL" id="GBXM01011373">
    <property type="protein sequence ID" value="JAH97204.1"/>
    <property type="molecule type" value="Transcribed_RNA"/>
</dbReference>
<feature type="transmembrane region" description="Helical" evidence="1">
    <location>
        <begin position="16"/>
        <end position="36"/>
    </location>
</feature>
<proteinExistence type="predicted"/>
<sequence length="78" mass="9227">MHWGRGYVGLDTVLCLLMQSFLYVINFCTLQVFLTLRRPEKQRQSHLSCWGIEIHINSMRVKMIKNKRKQEWAPSACS</sequence>
<dbReference type="AlphaFoldDB" id="A0A0E9X3N4"/>